<gene>
    <name evidence="11" type="ORF">SAMN02745207_02358</name>
</gene>
<sequence length="388" mass="45321">MRIILYTGKGGVGKTSVAAATACKIEKDGKKVLIMSTDQAHSLSDAFDKKLGNTPTKIHGKLDALEIDTISENENMWGNIKGYFEKIMLLKSEKSIETEEVLIFPGFEDLLALLKIKEFYDQGYYDVLIVDCAPTGETMSILKFPELFKWWMVKFFPMKKKAAKTFKPLVEKTMKVPMPDDEMFDEIELLYNKIDELHKLMLQKDIVSLRIVTTPERIVIKEAKRNFTYLHLYDFNVDAIIINRIMSQEGGKGYFEKWMNIQMENIRDIYQSFKPVPIFKSELRSTEVRKYDTLLEMGESIFKTTRAEKVLFEEKVFELEKSKEDESYYLKISMPFVDKRELNLYQKGDELSISIKNEKRNFTLPKKLQSKEIIKASYIDDKFVIQFM</sequence>
<keyword evidence="3" id="KW-0067">ATP-binding</keyword>
<dbReference type="InterPro" id="IPR016300">
    <property type="entry name" value="ATPase_ArsA/GET3"/>
</dbReference>
<evidence type="ECO:0000313" key="11">
    <source>
        <dbReference type="EMBL" id="SHH76400.1"/>
    </source>
</evidence>
<dbReference type="AlphaFoldDB" id="A0A1M5VMG9"/>
<evidence type="ECO:0000256" key="7">
    <source>
        <dbReference type="ARBA" id="ARBA00059736"/>
    </source>
</evidence>
<comment type="catalytic activity">
    <reaction evidence="6">
        <text>arsenite(in) + ATP + H2O = arsenite(out) + ADP + phosphate + H(+)</text>
        <dbReference type="Rhea" id="RHEA:11348"/>
        <dbReference type="ChEBI" id="CHEBI:15377"/>
        <dbReference type="ChEBI" id="CHEBI:15378"/>
        <dbReference type="ChEBI" id="CHEBI:29242"/>
        <dbReference type="ChEBI" id="CHEBI:30616"/>
        <dbReference type="ChEBI" id="CHEBI:43474"/>
        <dbReference type="ChEBI" id="CHEBI:456216"/>
        <dbReference type="EC" id="7.3.2.7"/>
    </reaction>
</comment>
<evidence type="ECO:0000256" key="4">
    <source>
        <dbReference type="ARBA" id="ARBA00022849"/>
    </source>
</evidence>
<accession>A0A1M5VMG9</accession>
<evidence type="ECO:0000259" key="10">
    <source>
        <dbReference type="Pfam" id="PF17886"/>
    </source>
</evidence>
<dbReference type="EC" id="7.3.2.7" evidence="8"/>
<feature type="domain" description="ArsA/GET3 Anion-transporting ATPase-like" evidence="9">
    <location>
        <begin position="1"/>
        <end position="301"/>
    </location>
</feature>
<dbReference type="GO" id="GO:0016887">
    <property type="term" value="F:ATP hydrolysis activity"/>
    <property type="evidence" value="ECO:0007669"/>
    <property type="project" value="InterPro"/>
</dbReference>
<keyword evidence="12" id="KW-1185">Reference proteome</keyword>
<dbReference type="Pfam" id="PF02374">
    <property type="entry name" value="ArsA_ATPase"/>
    <property type="match status" value="1"/>
</dbReference>
<evidence type="ECO:0000256" key="3">
    <source>
        <dbReference type="ARBA" id="ARBA00022840"/>
    </source>
</evidence>
<dbReference type="SUPFAM" id="SSF52540">
    <property type="entry name" value="P-loop containing nucleoside triphosphate hydrolases"/>
    <property type="match status" value="1"/>
</dbReference>
<dbReference type="InterPro" id="IPR027417">
    <property type="entry name" value="P-loop_NTPase"/>
</dbReference>
<proteinExistence type="inferred from homology"/>
<protein>
    <recommendedName>
        <fullName evidence="8">arsenite-transporting ATPase</fullName>
        <ecNumber evidence="8">7.3.2.7</ecNumber>
    </recommendedName>
</protein>
<keyword evidence="4" id="KW-0059">Arsenical resistance</keyword>
<evidence type="ECO:0000256" key="1">
    <source>
        <dbReference type="ARBA" id="ARBA00011040"/>
    </source>
</evidence>
<dbReference type="EMBL" id="FQXM01000012">
    <property type="protein sequence ID" value="SHH76400.1"/>
    <property type="molecule type" value="Genomic_DNA"/>
</dbReference>
<dbReference type="CDD" id="cd02035">
    <property type="entry name" value="ArsA"/>
    <property type="match status" value="1"/>
</dbReference>
<evidence type="ECO:0000256" key="8">
    <source>
        <dbReference type="ARBA" id="ARBA00066752"/>
    </source>
</evidence>
<evidence type="ECO:0000256" key="6">
    <source>
        <dbReference type="ARBA" id="ARBA00052296"/>
    </source>
</evidence>
<dbReference type="RefSeq" id="WP_073338624.1">
    <property type="nucleotide sequence ID" value="NZ_FQXM01000012.1"/>
</dbReference>
<dbReference type="NCBIfam" id="TIGR00345">
    <property type="entry name" value="GET3_arsA_TRC40"/>
    <property type="match status" value="1"/>
</dbReference>
<dbReference type="PANTHER" id="PTHR10803">
    <property type="entry name" value="ARSENICAL PUMP-DRIVING ATPASE ARSENITE-TRANSLOCATING ATPASE"/>
    <property type="match status" value="1"/>
</dbReference>
<dbReference type="CDD" id="cd00298">
    <property type="entry name" value="ACD_sHsps_p23-like"/>
    <property type="match status" value="1"/>
</dbReference>
<dbReference type="OrthoDB" id="9780677at2"/>
<reference evidence="11 12" key="1">
    <citation type="submission" date="2016-11" db="EMBL/GenBank/DDBJ databases">
        <authorList>
            <person name="Jaros S."/>
            <person name="Januszkiewicz K."/>
            <person name="Wedrychowicz H."/>
        </authorList>
    </citation>
    <scope>NUCLEOTIDE SEQUENCE [LARGE SCALE GENOMIC DNA]</scope>
    <source>
        <strain evidence="11 12">DSM 8605</strain>
    </source>
</reference>
<dbReference type="InterPro" id="IPR008978">
    <property type="entry name" value="HSP20-like_chaperone"/>
</dbReference>
<dbReference type="STRING" id="1121316.SAMN02745207_02358"/>
<feature type="domain" description="ArsA HSP20-like" evidence="10">
    <location>
        <begin position="326"/>
        <end position="387"/>
    </location>
</feature>
<organism evidence="11 12">
    <name type="scientific">Clostridium grantii DSM 8605</name>
    <dbReference type="NCBI Taxonomy" id="1121316"/>
    <lineage>
        <taxon>Bacteria</taxon>
        <taxon>Bacillati</taxon>
        <taxon>Bacillota</taxon>
        <taxon>Clostridia</taxon>
        <taxon>Eubacteriales</taxon>
        <taxon>Clostridiaceae</taxon>
        <taxon>Clostridium</taxon>
    </lineage>
</organism>
<dbReference type="Proteomes" id="UP000184447">
    <property type="component" value="Unassembled WGS sequence"/>
</dbReference>
<comment type="function">
    <text evidence="7">Anion-transporting ATPase. Catalyzes the extrusion of arsenite.</text>
</comment>
<dbReference type="PANTHER" id="PTHR10803:SF3">
    <property type="entry name" value="ATPASE GET3"/>
    <property type="match status" value="1"/>
</dbReference>
<evidence type="ECO:0000313" key="12">
    <source>
        <dbReference type="Proteomes" id="UP000184447"/>
    </source>
</evidence>
<keyword evidence="2" id="KW-0547">Nucleotide-binding</keyword>
<evidence type="ECO:0000256" key="2">
    <source>
        <dbReference type="ARBA" id="ARBA00022741"/>
    </source>
</evidence>
<dbReference type="GO" id="GO:0015446">
    <property type="term" value="F:ATPase-coupled arsenite transmembrane transporter activity"/>
    <property type="evidence" value="ECO:0007669"/>
    <property type="project" value="UniProtKB-EC"/>
</dbReference>
<dbReference type="InterPro" id="IPR025723">
    <property type="entry name" value="ArsA/GET3_ATPase-like"/>
</dbReference>
<evidence type="ECO:0000256" key="5">
    <source>
        <dbReference type="ARBA" id="ARBA00022967"/>
    </source>
</evidence>
<keyword evidence="5" id="KW-1278">Translocase</keyword>
<dbReference type="FunFam" id="3.40.50.300:FF:001801">
    <property type="entry name" value="Putative arsenical pump-driving ATPase"/>
    <property type="match status" value="1"/>
</dbReference>
<dbReference type="Gene3D" id="2.60.40.790">
    <property type="match status" value="1"/>
</dbReference>
<name>A0A1M5VMG9_9CLOT</name>
<comment type="similarity">
    <text evidence="1">Belongs to the arsA ATPase family.</text>
</comment>
<dbReference type="InterPro" id="IPR040612">
    <property type="entry name" value="ArsA_HSP20-like"/>
</dbReference>
<dbReference type="Gene3D" id="3.40.50.300">
    <property type="entry name" value="P-loop containing nucleotide triphosphate hydrolases"/>
    <property type="match status" value="1"/>
</dbReference>
<dbReference type="GO" id="GO:0005524">
    <property type="term" value="F:ATP binding"/>
    <property type="evidence" value="ECO:0007669"/>
    <property type="project" value="UniProtKB-KW"/>
</dbReference>
<dbReference type="Pfam" id="PF17886">
    <property type="entry name" value="ArsA_HSP20"/>
    <property type="match status" value="1"/>
</dbReference>
<evidence type="ECO:0000259" key="9">
    <source>
        <dbReference type="Pfam" id="PF02374"/>
    </source>
</evidence>